<organism evidence="1 2">
    <name type="scientific">Tunturiibacter gelidiferens</name>
    <dbReference type="NCBI Taxonomy" id="3069689"/>
    <lineage>
        <taxon>Bacteria</taxon>
        <taxon>Pseudomonadati</taxon>
        <taxon>Acidobacteriota</taxon>
        <taxon>Terriglobia</taxon>
        <taxon>Terriglobales</taxon>
        <taxon>Acidobacteriaceae</taxon>
        <taxon>Tunturiibacter</taxon>
    </lineage>
</organism>
<dbReference type="AlphaFoldDB" id="A0A9X0QJY3"/>
<evidence type="ECO:0000313" key="1">
    <source>
        <dbReference type="EMBL" id="MBB5331876.1"/>
    </source>
</evidence>
<evidence type="ECO:0000313" key="2">
    <source>
        <dbReference type="Proteomes" id="UP000535182"/>
    </source>
</evidence>
<sequence>MDAAWNHFAPSVYAAQLTASRSTSALNVYDCTAQQEQTHRRFTNNDGPKA</sequence>
<name>A0A9X0QJY3_9BACT</name>
<dbReference type="EMBL" id="JACHEB010000020">
    <property type="protein sequence ID" value="MBB5331876.1"/>
    <property type="molecule type" value="Genomic_DNA"/>
</dbReference>
<protein>
    <submittedName>
        <fullName evidence="1">Uncharacterized protein</fullName>
    </submittedName>
</protein>
<comment type="caution">
    <text evidence="1">The sequence shown here is derived from an EMBL/GenBank/DDBJ whole genome shotgun (WGS) entry which is preliminary data.</text>
</comment>
<gene>
    <name evidence="1" type="ORF">HDF14_005528</name>
</gene>
<reference evidence="1 2" key="1">
    <citation type="submission" date="2020-08" db="EMBL/GenBank/DDBJ databases">
        <title>Genomic Encyclopedia of Type Strains, Phase IV (KMG-V): Genome sequencing to study the core and pangenomes of soil and plant-associated prokaryotes.</title>
        <authorList>
            <person name="Whitman W."/>
        </authorList>
    </citation>
    <scope>NUCLEOTIDE SEQUENCE [LARGE SCALE GENOMIC DNA]</scope>
    <source>
        <strain evidence="1 2">X5P2</strain>
    </source>
</reference>
<keyword evidence="2" id="KW-1185">Reference proteome</keyword>
<accession>A0A9X0QJY3</accession>
<dbReference type="Proteomes" id="UP000535182">
    <property type="component" value="Unassembled WGS sequence"/>
</dbReference>
<proteinExistence type="predicted"/>